<organism evidence="11">
    <name type="scientific">Pontimicrobium sp. SW4</name>
    <dbReference type="NCBI Taxonomy" id="3153519"/>
    <lineage>
        <taxon>Bacteria</taxon>
        <taxon>Pseudomonadati</taxon>
        <taxon>Bacteroidota</taxon>
        <taxon>Flavobacteriia</taxon>
        <taxon>Flavobacteriales</taxon>
        <taxon>Flavobacteriaceae</taxon>
        <taxon>Pontimicrobium</taxon>
    </lineage>
</organism>
<keyword evidence="2 6" id="KW-0645">Protease</keyword>
<feature type="active site" description="Charge relay system" evidence="6">
    <location>
        <position position="180"/>
    </location>
</feature>
<dbReference type="AlphaFoldDB" id="A0AAU7BP46"/>
<dbReference type="CDD" id="cd07493">
    <property type="entry name" value="Peptidases_S8_9"/>
    <property type="match status" value="1"/>
</dbReference>
<evidence type="ECO:0000256" key="2">
    <source>
        <dbReference type="ARBA" id="ARBA00022670"/>
    </source>
</evidence>
<feature type="domain" description="Peptidase S8/S53" evidence="9">
    <location>
        <begin position="171"/>
        <end position="444"/>
    </location>
</feature>
<protein>
    <submittedName>
        <fullName evidence="11">S8 family serine peptidase</fullName>
    </submittedName>
</protein>
<dbReference type="PROSITE" id="PS00136">
    <property type="entry name" value="SUBTILASE_ASP"/>
    <property type="match status" value="1"/>
</dbReference>
<dbReference type="PANTHER" id="PTHR43806">
    <property type="entry name" value="PEPTIDASE S8"/>
    <property type="match status" value="1"/>
</dbReference>
<dbReference type="InterPro" id="IPR015500">
    <property type="entry name" value="Peptidase_S8_subtilisin-rel"/>
</dbReference>
<dbReference type="InterPro" id="IPR026444">
    <property type="entry name" value="Secre_tail"/>
</dbReference>
<dbReference type="PROSITE" id="PS00138">
    <property type="entry name" value="SUBTILASE_SER"/>
    <property type="match status" value="1"/>
</dbReference>
<dbReference type="GO" id="GO:0006508">
    <property type="term" value="P:proteolysis"/>
    <property type="evidence" value="ECO:0007669"/>
    <property type="project" value="UniProtKB-KW"/>
</dbReference>
<feature type="active site" description="Charge relay system" evidence="6">
    <location>
        <position position="398"/>
    </location>
</feature>
<dbReference type="NCBIfam" id="TIGR04183">
    <property type="entry name" value="Por_Secre_tail"/>
    <property type="match status" value="1"/>
</dbReference>
<keyword evidence="3 8" id="KW-0732">Signal</keyword>
<dbReference type="EMBL" id="CP157199">
    <property type="protein sequence ID" value="XBG60137.1"/>
    <property type="molecule type" value="Genomic_DNA"/>
</dbReference>
<dbReference type="InterPro" id="IPR036852">
    <property type="entry name" value="Peptidase_S8/S53_dom_sf"/>
</dbReference>
<dbReference type="Gene3D" id="3.40.50.200">
    <property type="entry name" value="Peptidase S8/S53 domain"/>
    <property type="match status" value="1"/>
</dbReference>
<dbReference type="InterPro" id="IPR023828">
    <property type="entry name" value="Peptidase_S8_Ser-AS"/>
</dbReference>
<dbReference type="SUPFAM" id="SSF52743">
    <property type="entry name" value="Subtilisin-like"/>
    <property type="match status" value="1"/>
</dbReference>
<dbReference type="PIRSF" id="PIRSF037903">
    <property type="entry name" value="Subtilisin_rel_GFO_2223"/>
    <property type="match status" value="1"/>
</dbReference>
<evidence type="ECO:0000256" key="7">
    <source>
        <dbReference type="RuleBase" id="RU003355"/>
    </source>
</evidence>
<keyword evidence="4 6" id="KW-0378">Hydrolase</keyword>
<sequence length="542" mass="59199">MKKRILIFTFLWLPFIVSAQIEDAWVYFTDKEDVATKIANPLTILTQKAIDRKNKHGVAIDARDVEVNESYITSLKNATGITVYAKSKWFNAVHVRGTETDIDNLETTFSFVDHIEFADKSLNTTRVSIPNKKAKDKFSVENTRVVFNYGNTQNQVEMINADDLHVADYTGEGVTVAVIDAGFPNVNTMGAFQRLRDNSDLLGGYDFVNRTSDVYASTVSDHGTKVLSTMAGFIENQYVGTAPDASYYLFLTEDGLDENPVEESYWVEAAERADSLGVDILNTSLGYKDFPTYPRYDYTSADMDGNTAFITRGANIAYEKGMLVVNSAGNSGVNGVNAPADAIGVFTIGAVDGNGDYVSFSSKGSVIQPTHKPDVVARGGAAYVIDSNNNIVQNNGTSFSSPIMTGGLASLIQALPNFTNAEIMQLVRESASIYNTPNFEIGYGIPDLQQALGAVLNKGGDILGKEFKIFPNPAKSLLFVNFPENVNSADIAIFDVLGKLVINTTIYQNNKALNIEALSKGIYIARLKGDNKKTNTFKLIKE</sequence>
<comment type="similarity">
    <text evidence="1 6 7">Belongs to the peptidase S8 family.</text>
</comment>
<evidence type="ECO:0000256" key="3">
    <source>
        <dbReference type="ARBA" id="ARBA00022729"/>
    </source>
</evidence>
<feature type="signal peptide" evidence="8">
    <location>
        <begin position="1"/>
        <end position="19"/>
    </location>
</feature>
<accession>A0AAU7BP46</accession>
<dbReference type="InterPro" id="IPR023827">
    <property type="entry name" value="Peptidase_S8_Asp-AS"/>
</dbReference>
<evidence type="ECO:0000259" key="9">
    <source>
        <dbReference type="Pfam" id="PF00082"/>
    </source>
</evidence>
<dbReference type="Pfam" id="PF18962">
    <property type="entry name" value="Por_Secre_tail"/>
    <property type="match status" value="1"/>
</dbReference>
<evidence type="ECO:0000313" key="11">
    <source>
        <dbReference type="EMBL" id="XBG60137.1"/>
    </source>
</evidence>
<evidence type="ECO:0000256" key="5">
    <source>
        <dbReference type="ARBA" id="ARBA00022825"/>
    </source>
</evidence>
<proteinExistence type="inferred from homology"/>
<dbReference type="PRINTS" id="PR00723">
    <property type="entry name" value="SUBTILISIN"/>
</dbReference>
<feature type="chain" id="PRO_5043739174" evidence="8">
    <location>
        <begin position="20"/>
        <end position="542"/>
    </location>
</feature>
<name>A0AAU7BP46_9FLAO</name>
<evidence type="ECO:0000256" key="6">
    <source>
        <dbReference type="PROSITE-ProRule" id="PRU01240"/>
    </source>
</evidence>
<feature type="domain" description="Secretion system C-terminal sorting" evidence="10">
    <location>
        <begin position="469"/>
        <end position="535"/>
    </location>
</feature>
<reference evidence="11" key="1">
    <citation type="submission" date="2024-05" db="EMBL/GenBank/DDBJ databases">
        <title>Pontimicrobium maritimus sp. nov., isolated form sea water.</title>
        <authorList>
            <person name="Muhammad N."/>
            <person name="Vuong T.Q."/>
            <person name="Han H.L."/>
            <person name="Kim S.-G."/>
        </authorList>
    </citation>
    <scope>NUCLEOTIDE SEQUENCE</scope>
    <source>
        <strain evidence="11">SW4</strain>
    </source>
</reference>
<evidence type="ECO:0000256" key="4">
    <source>
        <dbReference type="ARBA" id="ARBA00022801"/>
    </source>
</evidence>
<gene>
    <name evidence="11" type="ORF">ABGB03_09750</name>
</gene>
<evidence type="ECO:0000256" key="1">
    <source>
        <dbReference type="ARBA" id="ARBA00011073"/>
    </source>
</evidence>
<dbReference type="PANTHER" id="PTHR43806:SF67">
    <property type="entry name" value="EGF-LIKE DOMAIN-CONTAINING PROTEIN"/>
    <property type="match status" value="1"/>
</dbReference>
<dbReference type="PROSITE" id="PS51892">
    <property type="entry name" value="SUBTILASE"/>
    <property type="match status" value="1"/>
</dbReference>
<keyword evidence="5 6" id="KW-0720">Serine protease</keyword>
<evidence type="ECO:0000256" key="8">
    <source>
        <dbReference type="SAM" id="SignalP"/>
    </source>
</evidence>
<evidence type="ECO:0000259" key="10">
    <source>
        <dbReference type="Pfam" id="PF18962"/>
    </source>
</evidence>
<dbReference type="Pfam" id="PF00082">
    <property type="entry name" value="Peptidase_S8"/>
    <property type="match status" value="1"/>
</dbReference>
<dbReference type="GO" id="GO:0004252">
    <property type="term" value="F:serine-type endopeptidase activity"/>
    <property type="evidence" value="ECO:0007669"/>
    <property type="project" value="UniProtKB-UniRule"/>
</dbReference>
<dbReference type="InterPro" id="IPR017317">
    <property type="entry name" value="Pept_S8_subtilisin_bacteroid-2"/>
</dbReference>
<dbReference type="InterPro" id="IPR000209">
    <property type="entry name" value="Peptidase_S8/S53_dom"/>
</dbReference>
<feature type="active site" description="Charge relay system" evidence="6">
    <location>
        <position position="222"/>
    </location>
</feature>
<dbReference type="RefSeq" id="WP_347922324.1">
    <property type="nucleotide sequence ID" value="NZ_CP157199.1"/>
</dbReference>
<dbReference type="InterPro" id="IPR050131">
    <property type="entry name" value="Peptidase_S8_subtilisin-like"/>
</dbReference>